<comment type="caution">
    <text evidence="3">The sequence shown here is derived from an EMBL/GenBank/DDBJ whole genome shotgun (WGS) entry which is preliminary data.</text>
</comment>
<keyword evidence="4" id="KW-1185">Reference proteome</keyword>
<feature type="domain" description="Lipocalin-like" evidence="2">
    <location>
        <begin position="39"/>
        <end position="117"/>
    </location>
</feature>
<organism evidence="3 4">
    <name type="scientific">Thermogemmata fonticola</name>
    <dbReference type="NCBI Taxonomy" id="2755323"/>
    <lineage>
        <taxon>Bacteria</taxon>
        <taxon>Pseudomonadati</taxon>
        <taxon>Planctomycetota</taxon>
        <taxon>Planctomycetia</taxon>
        <taxon>Gemmatales</taxon>
        <taxon>Gemmataceae</taxon>
        <taxon>Thermogemmata</taxon>
    </lineage>
</organism>
<reference evidence="3 4" key="1">
    <citation type="submission" date="2020-07" db="EMBL/GenBank/DDBJ databases">
        <title>Thermogemmata thermophila gen. nov., sp. nov., a novel moderate thermophilic planctomycete from a Kamchatka hot spring.</title>
        <authorList>
            <person name="Elcheninov A.G."/>
            <person name="Podosokorskaya O.A."/>
            <person name="Kovaleva O.L."/>
            <person name="Novikov A."/>
            <person name="Bonch-Osmolovskaya E.A."/>
            <person name="Toshchakov S.V."/>
            <person name="Kublanov I.V."/>
        </authorList>
    </citation>
    <scope>NUCLEOTIDE SEQUENCE [LARGE SCALE GENOMIC DNA]</scope>
    <source>
        <strain evidence="3 4">2918</strain>
    </source>
</reference>
<dbReference type="RefSeq" id="WP_194536624.1">
    <property type="nucleotide sequence ID" value="NZ_JACEFB010000001.1"/>
</dbReference>
<dbReference type="AlphaFoldDB" id="A0A7V8VBZ5"/>
<sequence length="130" mass="14261">MKSVRLMLLSSLMLGVGLFVALRPQGAFAQGKDDPAAKIVGTWELAKSGGDLPAGTIIEFTKDGKLKATLKVDEQVLNIEGTYKVDKNKINVKVKIGEETVEETVTIKKLTDKELEIEDKEGKIDVFKKK</sequence>
<protein>
    <submittedName>
        <fullName evidence="3">Lipocalin family protein</fullName>
    </submittedName>
</protein>
<dbReference type="Pfam" id="PF13648">
    <property type="entry name" value="Lipocalin_4"/>
    <property type="match status" value="1"/>
</dbReference>
<gene>
    <name evidence="3" type="ORF">H0921_03610</name>
</gene>
<evidence type="ECO:0000313" key="3">
    <source>
        <dbReference type="EMBL" id="MBA2225245.1"/>
    </source>
</evidence>
<evidence type="ECO:0000259" key="2">
    <source>
        <dbReference type="Pfam" id="PF13648"/>
    </source>
</evidence>
<name>A0A7V8VBZ5_9BACT</name>
<dbReference type="InterPro" id="IPR024311">
    <property type="entry name" value="Lipocalin-like"/>
</dbReference>
<evidence type="ECO:0000256" key="1">
    <source>
        <dbReference type="SAM" id="SignalP"/>
    </source>
</evidence>
<proteinExistence type="predicted"/>
<dbReference type="EMBL" id="JACEFB010000001">
    <property type="protein sequence ID" value="MBA2225245.1"/>
    <property type="molecule type" value="Genomic_DNA"/>
</dbReference>
<accession>A0A7V8VBZ5</accession>
<dbReference type="Proteomes" id="UP000542342">
    <property type="component" value="Unassembled WGS sequence"/>
</dbReference>
<feature type="signal peptide" evidence="1">
    <location>
        <begin position="1"/>
        <end position="29"/>
    </location>
</feature>
<feature type="chain" id="PRO_5031110616" evidence="1">
    <location>
        <begin position="30"/>
        <end position="130"/>
    </location>
</feature>
<evidence type="ECO:0000313" key="4">
    <source>
        <dbReference type="Proteomes" id="UP000542342"/>
    </source>
</evidence>
<keyword evidence="1" id="KW-0732">Signal</keyword>